<sequence length="90" mass="9679">MVRRSEHFGHENSGGGSHWSSSELGLVFSFRSFLGSACSQIHDSSHGCRFQAFAAIRTLGDLPFLPSSLLTAAWASVILPSPPLPDCHLP</sequence>
<gene>
    <name evidence="1" type="ORF">RHMOL_Rhmol07G0222400</name>
</gene>
<evidence type="ECO:0000313" key="2">
    <source>
        <dbReference type="Proteomes" id="UP001062846"/>
    </source>
</evidence>
<protein>
    <submittedName>
        <fullName evidence="1">Uncharacterized protein</fullName>
    </submittedName>
</protein>
<comment type="caution">
    <text evidence="1">The sequence shown here is derived from an EMBL/GenBank/DDBJ whole genome shotgun (WGS) entry which is preliminary data.</text>
</comment>
<reference evidence="1" key="1">
    <citation type="submission" date="2022-02" db="EMBL/GenBank/DDBJ databases">
        <title>Plant Genome Project.</title>
        <authorList>
            <person name="Zhang R.-G."/>
        </authorList>
    </citation>
    <scope>NUCLEOTIDE SEQUENCE</scope>
    <source>
        <strain evidence="1">AT1</strain>
    </source>
</reference>
<organism evidence="1 2">
    <name type="scientific">Rhododendron molle</name>
    <name type="common">Chinese azalea</name>
    <name type="synonym">Azalea mollis</name>
    <dbReference type="NCBI Taxonomy" id="49168"/>
    <lineage>
        <taxon>Eukaryota</taxon>
        <taxon>Viridiplantae</taxon>
        <taxon>Streptophyta</taxon>
        <taxon>Embryophyta</taxon>
        <taxon>Tracheophyta</taxon>
        <taxon>Spermatophyta</taxon>
        <taxon>Magnoliopsida</taxon>
        <taxon>eudicotyledons</taxon>
        <taxon>Gunneridae</taxon>
        <taxon>Pentapetalae</taxon>
        <taxon>asterids</taxon>
        <taxon>Ericales</taxon>
        <taxon>Ericaceae</taxon>
        <taxon>Ericoideae</taxon>
        <taxon>Rhodoreae</taxon>
        <taxon>Rhododendron</taxon>
    </lineage>
</organism>
<dbReference type="Proteomes" id="UP001062846">
    <property type="component" value="Chromosome 7"/>
</dbReference>
<proteinExistence type="predicted"/>
<dbReference type="EMBL" id="CM046394">
    <property type="protein sequence ID" value="KAI8547780.1"/>
    <property type="molecule type" value="Genomic_DNA"/>
</dbReference>
<keyword evidence="2" id="KW-1185">Reference proteome</keyword>
<accession>A0ACC0N3P7</accession>
<name>A0ACC0N3P7_RHOML</name>
<evidence type="ECO:0000313" key="1">
    <source>
        <dbReference type="EMBL" id="KAI8547780.1"/>
    </source>
</evidence>